<name>A0A1B1CBG9_RHILE</name>
<protein>
    <submittedName>
        <fullName evidence="2">Uncharacterized protein</fullName>
    </submittedName>
</protein>
<organism evidence="2 3">
    <name type="scientific">Rhizobium leguminosarum</name>
    <dbReference type="NCBI Taxonomy" id="384"/>
    <lineage>
        <taxon>Bacteria</taxon>
        <taxon>Pseudomonadati</taxon>
        <taxon>Pseudomonadota</taxon>
        <taxon>Alphaproteobacteria</taxon>
        <taxon>Hyphomicrobiales</taxon>
        <taxon>Rhizobiaceae</taxon>
        <taxon>Rhizobium/Agrobacterium group</taxon>
        <taxon>Rhizobium</taxon>
    </lineage>
</organism>
<accession>A0A1B1CBG9</accession>
<dbReference type="AlphaFoldDB" id="A0A1B1CBG9"/>
<feature type="transmembrane region" description="Helical" evidence="1">
    <location>
        <begin position="36"/>
        <end position="63"/>
    </location>
</feature>
<feature type="transmembrane region" description="Helical" evidence="1">
    <location>
        <begin position="12"/>
        <end position="30"/>
    </location>
</feature>
<keyword evidence="1" id="KW-0472">Membrane</keyword>
<keyword evidence="1" id="KW-0812">Transmembrane</keyword>
<evidence type="ECO:0000313" key="2">
    <source>
        <dbReference type="EMBL" id="ANP87091.1"/>
    </source>
</evidence>
<gene>
    <name evidence="2" type="ORF">BA011_16060</name>
</gene>
<evidence type="ECO:0000256" key="1">
    <source>
        <dbReference type="SAM" id="Phobius"/>
    </source>
</evidence>
<keyword evidence="1" id="KW-1133">Transmembrane helix</keyword>
<evidence type="ECO:0000313" key="3">
    <source>
        <dbReference type="Proteomes" id="UP000092691"/>
    </source>
</evidence>
<sequence length="103" mass="11212">MAGFHLAPRLIPALIFAAATVLTLLSLSWPPLSQSIAIVCVVALLVQCFTICFGGVLVDLIGLTRVEEERQRITAAIMPGPTVALFWYRRCATFVIYSFSAGR</sequence>
<proteinExistence type="predicted"/>
<dbReference type="Proteomes" id="UP000092691">
    <property type="component" value="Chromosome"/>
</dbReference>
<dbReference type="EMBL" id="CP016286">
    <property type="protein sequence ID" value="ANP87091.1"/>
    <property type="molecule type" value="Genomic_DNA"/>
</dbReference>
<reference evidence="2 3" key="1">
    <citation type="submission" date="2016-06" db="EMBL/GenBank/DDBJ databases">
        <title>Microsymbionts genomes from the relict species Vavilovia formosa.</title>
        <authorList>
            <person name="Chirak E."/>
            <person name="Kimeklis A."/>
            <person name="Andronov E."/>
        </authorList>
    </citation>
    <scope>NUCLEOTIDE SEQUENCE [LARGE SCALE GENOMIC DNA]</scope>
    <source>
        <strain evidence="2 3">Vaf10</strain>
    </source>
</reference>